<dbReference type="eggNOG" id="arCOG03732">
    <property type="taxonomic scope" value="Archaea"/>
</dbReference>
<dbReference type="RefSeq" id="WP_011832778.1">
    <property type="nucleotide sequence ID" value="NC_008942.1"/>
</dbReference>
<accession>A2SQH1</accession>
<evidence type="ECO:0000313" key="2">
    <source>
        <dbReference type="Proteomes" id="UP000000365"/>
    </source>
</evidence>
<dbReference type="STRING" id="410358.Mlab_0401"/>
<gene>
    <name evidence="1" type="ordered locus">Mlab_0401</name>
</gene>
<dbReference type="GeneID" id="4794597"/>
<dbReference type="KEGG" id="mla:Mlab_0401"/>
<dbReference type="HOGENOM" id="CLU_094461_0_0_2"/>
<dbReference type="EMBL" id="CP000559">
    <property type="protein sequence ID" value="ABN06577.1"/>
    <property type="molecule type" value="Genomic_DNA"/>
</dbReference>
<reference evidence="1 2" key="1">
    <citation type="journal article" date="2009" name="Stand. Genomic Sci.">
        <title>Complete genome sequence of Methanocorpusculum labreanum type strain Z.</title>
        <authorList>
            <person name="Anderson I.J."/>
            <person name="Sieprawska-Lupa M."/>
            <person name="Goltsman E."/>
            <person name="Lapidus A."/>
            <person name="Copeland A."/>
            <person name="Glavina Del Rio T."/>
            <person name="Tice H."/>
            <person name="Dalin E."/>
            <person name="Barry K."/>
            <person name="Pitluck S."/>
            <person name="Hauser L."/>
            <person name="Land M."/>
            <person name="Lucas S."/>
            <person name="Richardson P."/>
            <person name="Whitman W.B."/>
            <person name="Kyrpides N.C."/>
        </authorList>
    </citation>
    <scope>NUCLEOTIDE SEQUENCE [LARGE SCALE GENOMIC DNA]</scope>
    <source>
        <strain evidence="2">ATCC 43576 / DSM 4855 / Z</strain>
    </source>
</reference>
<dbReference type="AlphaFoldDB" id="A2SQH1"/>
<dbReference type="OrthoDB" id="117549at2157"/>
<sequence>MADKKTVTIGVTINLGNYESLRVEVSDTAENEAAVRDLADFLGRTLDEFGTGDPSARAAVERYKERVLDKYAQEEEEEEAGYYPMNEMPLTHPVEEEEEEIPMQVLEDTRIEVPPAEDVEVPDTNINQAPVVSPTEGEFVCEKCGVSISKVQRDVSNLFMGKTLCKKCMK</sequence>
<organism evidence="1 2">
    <name type="scientific">Methanocorpusculum labreanum (strain ATCC 43576 / DSM 4855 / Z)</name>
    <dbReference type="NCBI Taxonomy" id="410358"/>
    <lineage>
        <taxon>Archaea</taxon>
        <taxon>Methanobacteriati</taxon>
        <taxon>Methanobacteriota</taxon>
        <taxon>Stenosarchaea group</taxon>
        <taxon>Methanomicrobia</taxon>
        <taxon>Methanomicrobiales</taxon>
        <taxon>Methanocorpusculaceae</taxon>
        <taxon>Methanocorpusculum</taxon>
    </lineage>
</organism>
<name>A2SQH1_METLZ</name>
<proteinExistence type="predicted"/>
<protein>
    <submittedName>
        <fullName evidence="1">Uncharacterized protein</fullName>
    </submittedName>
</protein>
<keyword evidence="2" id="KW-1185">Reference proteome</keyword>
<dbReference type="Proteomes" id="UP000000365">
    <property type="component" value="Chromosome"/>
</dbReference>
<evidence type="ECO:0000313" key="1">
    <source>
        <dbReference type="EMBL" id="ABN06577.1"/>
    </source>
</evidence>